<dbReference type="AlphaFoldDB" id="F2JRG2"/>
<sequence>MQQSNISKNEEKQAKETRKKDDILDVVKQFISYFEETDRSENNDYSIYHS</sequence>
<reference evidence="1 2" key="1">
    <citation type="journal article" date="2011" name="J. Bacteriol.">
        <title>Complete genome sequence of the cellulose-degrading bacterium Cellulosilyticum lentocellum.</title>
        <authorList>
            <consortium name="US DOE Joint Genome Institute"/>
            <person name="Miller D.A."/>
            <person name="Suen G."/>
            <person name="Bruce D."/>
            <person name="Copeland A."/>
            <person name="Cheng J.F."/>
            <person name="Detter C."/>
            <person name="Goodwin L.A."/>
            <person name="Han C.S."/>
            <person name="Hauser L.J."/>
            <person name="Land M.L."/>
            <person name="Lapidus A."/>
            <person name="Lucas S."/>
            <person name="Meincke L."/>
            <person name="Pitluck S."/>
            <person name="Tapia R."/>
            <person name="Teshima H."/>
            <person name="Woyke T."/>
            <person name="Fox B.G."/>
            <person name="Angert E.R."/>
            <person name="Currie C.R."/>
        </authorList>
    </citation>
    <scope>NUCLEOTIDE SEQUENCE [LARGE SCALE GENOMIC DNA]</scope>
    <source>
        <strain evidence="2">ATCC 49066 / DSM 5427 / NCIMB 11756 / RHM5</strain>
    </source>
</reference>
<keyword evidence="2" id="KW-1185">Reference proteome</keyword>
<dbReference type="EMBL" id="CP002582">
    <property type="protein sequence ID" value="ADZ82771.1"/>
    <property type="molecule type" value="Genomic_DNA"/>
</dbReference>
<gene>
    <name evidence="1" type="ordered locus">Clole_1039</name>
</gene>
<proteinExistence type="predicted"/>
<evidence type="ECO:0000313" key="2">
    <source>
        <dbReference type="Proteomes" id="UP000008467"/>
    </source>
</evidence>
<accession>F2JRG2</accession>
<dbReference type="HOGENOM" id="CLU_3115954_0_0_9"/>
<protein>
    <submittedName>
        <fullName evidence="1">Uncharacterized protein</fullName>
    </submittedName>
</protein>
<evidence type="ECO:0000313" key="1">
    <source>
        <dbReference type="EMBL" id="ADZ82771.1"/>
    </source>
</evidence>
<dbReference type="RefSeq" id="WP_013656070.1">
    <property type="nucleotide sequence ID" value="NC_015275.1"/>
</dbReference>
<organism evidence="1 2">
    <name type="scientific">Cellulosilyticum lentocellum (strain ATCC 49066 / DSM 5427 / NCIMB 11756 / RHM5)</name>
    <name type="common">Clostridium lentocellum</name>
    <dbReference type="NCBI Taxonomy" id="642492"/>
    <lineage>
        <taxon>Bacteria</taxon>
        <taxon>Bacillati</taxon>
        <taxon>Bacillota</taxon>
        <taxon>Clostridia</taxon>
        <taxon>Lachnospirales</taxon>
        <taxon>Cellulosilyticaceae</taxon>
        <taxon>Cellulosilyticum</taxon>
    </lineage>
</organism>
<dbReference type="Proteomes" id="UP000008467">
    <property type="component" value="Chromosome"/>
</dbReference>
<name>F2JRG2_CELLD</name>
<dbReference type="KEGG" id="cle:Clole_1039"/>